<sequence>MSSTRRNRVLTLLGRQLDLRGQSDRSVLDIGIGSGEIGKYCAERADARRLYTEGIDLAQPLVQEHAKVYTKTRACNVDDPDWTKQFSRQFDVIVASEILEHLFRPDVFLGQLRLLVKGDGCVILTTPNLLLWTKRIKFLFGLHEYGDSGLFEWGHIHLFSWRFLKKLVHRSGFRIVDSYHLMHPNMLNRWHRFMPGLLAFQFIIVLTPDVPHSAV</sequence>
<evidence type="ECO:0000313" key="2">
    <source>
        <dbReference type="Proteomes" id="UP000177817"/>
    </source>
</evidence>
<name>A0A1G2BM63_9BACT</name>
<dbReference type="InterPro" id="IPR029063">
    <property type="entry name" value="SAM-dependent_MTases_sf"/>
</dbReference>
<reference evidence="1 2" key="1">
    <citation type="journal article" date="2016" name="Nat. Commun.">
        <title>Thousands of microbial genomes shed light on interconnected biogeochemical processes in an aquifer system.</title>
        <authorList>
            <person name="Anantharaman K."/>
            <person name="Brown C.T."/>
            <person name="Hug L.A."/>
            <person name="Sharon I."/>
            <person name="Castelle C.J."/>
            <person name="Probst A.J."/>
            <person name="Thomas B.C."/>
            <person name="Singh A."/>
            <person name="Wilkins M.J."/>
            <person name="Karaoz U."/>
            <person name="Brodie E.L."/>
            <person name="Williams K.H."/>
            <person name="Hubbard S.S."/>
            <person name="Banfield J.F."/>
        </authorList>
    </citation>
    <scope>NUCLEOTIDE SEQUENCE [LARGE SCALE GENOMIC DNA]</scope>
</reference>
<evidence type="ECO:0000313" key="1">
    <source>
        <dbReference type="EMBL" id="OGY90182.1"/>
    </source>
</evidence>
<dbReference type="Pfam" id="PF13489">
    <property type="entry name" value="Methyltransf_23"/>
    <property type="match status" value="1"/>
</dbReference>
<comment type="caution">
    <text evidence="1">The sequence shown here is derived from an EMBL/GenBank/DDBJ whole genome shotgun (WGS) entry which is preliminary data.</text>
</comment>
<accession>A0A1G2BM63</accession>
<evidence type="ECO:0008006" key="3">
    <source>
        <dbReference type="Google" id="ProtNLM"/>
    </source>
</evidence>
<gene>
    <name evidence="1" type="ORF">A2677_04095</name>
</gene>
<organism evidence="1 2">
    <name type="scientific">Candidatus Komeilibacteria bacterium RIFCSPHIGHO2_01_FULL_52_14</name>
    <dbReference type="NCBI Taxonomy" id="1798549"/>
    <lineage>
        <taxon>Bacteria</taxon>
        <taxon>Candidatus Komeiliibacteriota</taxon>
    </lineage>
</organism>
<proteinExistence type="predicted"/>
<protein>
    <recommendedName>
        <fullName evidence="3">Methyltransferase type 11 domain-containing protein</fullName>
    </recommendedName>
</protein>
<dbReference type="AlphaFoldDB" id="A0A1G2BM63"/>
<dbReference type="Proteomes" id="UP000177817">
    <property type="component" value="Unassembled WGS sequence"/>
</dbReference>
<dbReference type="Gene3D" id="3.40.50.150">
    <property type="entry name" value="Vaccinia Virus protein VP39"/>
    <property type="match status" value="1"/>
</dbReference>
<dbReference type="SUPFAM" id="SSF53335">
    <property type="entry name" value="S-adenosyl-L-methionine-dependent methyltransferases"/>
    <property type="match status" value="1"/>
</dbReference>
<dbReference type="EMBL" id="MHKK01000015">
    <property type="protein sequence ID" value="OGY90182.1"/>
    <property type="molecule type" value="Genomic_DNA"/>
</dbReference>